<feature type="transmembrane region" description="Helical" evidence="2">
    <location>
        <begin position="474"/>
        <end position="499"/>
    </location>
</feature>
<evidence type="ECO:0000256" key="3">
    <source>
        <dbReference type="SAM" id="SignalP"/>
    </source>
</evidence>
<dbReference type="RefSeq" id="WP_285097887.1">
    <property type="nucleotide sequence ID" value="NZ_JARTOI010000001.1"/>
</dbReference>
<feature type="signal peptide" evidence="3">
    <location>
        <begin position="1"/>
        <end position="18"/>
    </location>
</feature>
<name>A0ABT7G5H4_9GAMM</name>
<evidence type="ECO:0000256" key="1">
    <source>
        <dbReference type="SAM" id="MobiDB-lite"/>
    </source>
</evidence>
<feature type="compositionally biased region" description="Low complexity" evidence="1">
    <location>
        <begin position="903"/>
        <end position="918"/>
    </location>
</feature>
<comment type="caution">
    <text evidence="4">The sequence shown here is derived from an EMBL/GenBank/DDBJ whole genome shotgun (WGS) entry which is preliminary data.</text>
</comment>
<dbReference type="NCBIfam" id="TIGR04346">
    <property type="entry name" value="DotA_TraY"/>
    <property type="match status" value="1"/>
</dbReference>
<reference evidence="4" key="1">
    <citation type="submission" date="2023-01" db="EMBL/GenBank/DDBJ databases">
        <title>Genomic dissection of endemic carbapenem resistance: metallo-beta-lactamase gene dissemination through clonal, plasmid and integron transfer pathways.</title>
        <authorList>
            <person name="Macesic N."/>
        </authorList>
    </citation>
    <scope>NUCLEOTIDE SEQUENCE</scope>
    <source>
        <strain evidence="4">CPO382</strain>
    </source>
</reference>
<sequence length="945" mass="98890">MRYLLLIMMSLLMGVANADMTFTPVANDQSMLLINSLFPGLTGAGGADSLVGAMSIFNGAVLIMGGVLATYTLLAGTLGTAHDGEMLGKKFSSVWIPIRYALGTAAVLPGIGGGYNIMQWCVMWLVMQSVGMADAVWSKYVDSQNITNIAATSIQAPNAKQLAYTTLNIEVCMAAVAERQASKAAGTGDAVIYGDISAAMTKEDGLTTKTYYFGDKNETTGLKKNSCGSVNFAKFTMPVQTANGFTNFMTGFTNAQKIIDAQEAQFAALAASLTPIAAKIYSTGKAGDVAAITAATNNYQANVAKAAAGMITNSDAFSDLSKNASQDGWATAGFWFVKLANLQDLTQRSLAAIPTATGPSPDDTGTLEAYAGVFPAVMETFQKGGANITGVGMGNEPGGSNTGWWATIKSAVVNIDPTVIIKKAFTTGMNLVIQDGEHPLMAIKRIGNTTLTIAADGFLGCLAALATVGNAPGIGMAIVSAMFMFVIPLAIIGVTLSYVIPFMPALIWLGILVGWIVQVFTAILAASIWAIMHLHPNGDDLTGKGGNGYNLVMGLLFRPVLSVFGLIATLSVMQVFGQFVNKIFADTFLVSQQDSNLFIWLIGIIAASLMYCVAQLTTIKKLLEIMHIVPDSLMEWIGGGASTLGEYAKSLGHGGDHSTQINAGMNLMQQAGNGAMNSINEMKRNGMGAESKLTDAAMQKQGMGAGQKDIKNMLQSTLGDKTGMFGMGGREMSQSQVAMKSTHDGIKSNLSSANPEMAAQYEKNLDAMSTNPAFSNDSPTDLMNRAMETTLRQNYGQGARTALQTVSGGSMSGQEFQSALNSYETAKQAAMADNPTGYKKDLMAASSAINTELKGNASKPAADQVAPGEIINKHLASFNEGDAVVQPAQAIASPVAAPAVQETEVAAPVAETPAVEPVSHTPEPVADGQWSEPAAPGTSDTQIKE</sequence>
<feature type="region of interest" description="Disordered" evidence="1">
    <location>
        <begin position="903"/>
        <end position="945"/>
    </location>
</feature>
<gene>
    <name evidence="4" type="ORF">P9921_00675</name>
</gene>
<keyword evidence="5" id="KW-1185">Reference proteome</keyword>
<feature type="transmembrane region" description="Helical" evidence="2">
    <location>
        <begin position="551"/>
        <end position="576"/>
    </location>
</feature>
<keyword evidence="3" id="KW-0732">Signal</keyword>
<proteinExistence type="predicted"/>
<evidence type="ECO:0000313" key="4">
    <source>
        <dbReference type="EMBL" id="MDK5169004.1"/>
    </source>
</evidence>
<feature type="chain" id="PRO_5045918660" evidence="3">
    <location>
        <begin position="19"/>
        <end position="945"/>
    </location>
</feature>
<feature type="transmembrane region" description="Helical" evidence="2">
    <location>
        <begin position="506"/>
        <end position="531"/>
    </location>
</feature>
<feature type="transmembrane region" description="Helical" evidence="2">
    <location>
        <begin position="450"/>
        <end position="468"/>
    </location>
</feature>
<evidence type="ECO:0000256" key="2">
    <source>
        <dbReference type="SAM" id="Phobius"/>
    </source>
</evidence>
<evidence type="ECO:0000313" key="5">
    <source>
        <dbReference type="Proteomes" id="UP001174748"/>
    </source>
</evidence>
<accession>A0ABT7G5H4</accession>
<keyword evidence="2" id="KW-0472">Membrane</keyword>
<feature type="transmembrane region" description="Helical" evidence="2">
    <location>
        <begin position="91"/>
        <end position="111"/>
    </location>
</feature>
<keyword evidence="2" id="KW-1133">Transmembrane helix</keyword>
<keyword evidence="2" id="KW-0812">Transmembrane</keyword>
<feature type="transmembrane region" description="Helical" evidence="2">
    <location>
        <begin position="56"/>
        <end position="79"/>
    </location>
</feature>
<protein>
    <submittedName>
        <fullName evidence="4">DotA/TraY family protein</fullName>
    </submittedName>
</protein>
<feature type="transmembrane region" description="Helical" evidence="2">
    <location>
        <begin position="597"/>
        <end position="616"/>
    </location>
</feature>
<dbReference type="InterPro" id="IPR027628">
    <property type="entry name" value="DotA_TraY"/>
</dbReference>
<dbReference type="EMBL" id="JARTOI010000001">
    <property type="protein sequence ID" value="MDK5169004.1"/>
    <property type="molecule type" value="Genomic_DNA"/>
</dbReference>
<organism evidence="4 5">
    <name type="scientific">Serratia nevei</name>
    <dbReference type="NCBI Taxonomy" id="2703794"/>
    <lineage>
        <taxon>Bacteria</taxon>
        <taxon>Pseudomonadati</taxon>
        <taxon>Pseudomonadota</taxon>
        <taxon>Gammaproteobacteria</taxon>
        <taxon>Enterobacterales</taxon>
        <taxon>Yersiniaceae</taxon>
        <taxon>Serratia</taxon>
    </lineage>
</organism>
<dbReference type="Proteomes" id="UP001174748">
    <property type="component" value="Unassembled WGS sequence"/>
</dbReference>